<feature type="domain" description="AFP-like" evidence="1">
    <location>
        <begin position="311"/>
        <end position="362"/>
    </location>
</feature>
<dbReference type="PANTHER" id="PTHR42966:SF1">
    <property type="entry name" value="SIALIC ACID SYNTHASE"/>
    <property type="match status" value="1"/>
</dbReference>
<dbReference type="EC" id="2.5.1.56" evidence="2"/>
<dbReference type="InterPro" id="IPR013785">
    <property type="entry name" value="Aldolase_TIM"/>
</dbReference>
<dbReference type="PANTHER" id="PTHR42966">
    <property type="entry name" value="N-ACETYLNEURAMINATE SYNTHASE"/>
    <property type="match status" value="1"/>
</dbReference>
<dbReference type="CDD" id="cd11615">
    <property type="entry name" value="SAF_NeuB_like"/>
    <property type="match status" value="1"/>
</dbReference>
<dbReference type="InterPro" id="IPR013974">
    <property type="entry name" value="SAF"/>
</dbReference>
<evidence type="ECO:0000313" key="2">
    <source>
        <dbReference type="EMBL" id="QMV41702.1"/>
    </source>
</evidence>
<reference evidence="2 3" key="1">
    <citation type="submission" date="2019-07" db="EMBL/GenBank/DDBJ databases">
        <authorList>
            <person name="Kim J.K."/>
            <person name="Cheong H.-M."/>
            <person name="Choi Y."/>
            <person name="Hwang K.J."/>
            <person name="Lee S."/>
            <person name="Choi C."/>
        </authorList>
    </citation>
    <scope>NUCLEOTIDE SEQUENCE [LARGE SCALE GENOMIC DNA]</scope>
    <source>
        <strain evidence="2 3">KS 22</strain>
    </source>
</reference>
<evidence type="ECO:0000313" key="3">
    <source>
        <dbReference type="Proteomes" id="UP000515679"/>
    </source>
</evidence>
<dbReference type="SUPFAM" id="SSF51269">
    <property type="entry name" value="AFP III-like domain"/>
    <property type="match status" value="1"/>
</dbReference>
<dbReference type="AlphaFoldDB" id="A0A7G5BXL8"/>
<dbReference type="Gene3D" id="3.20.20.70">
    <property type="entry name" value="Aldolase class I"/>
    <property type="match status" value="1"/>
</dbReference>
<dbReference type="Pfam" id="PF03102">
    <property type="entry name" value="NeuB"/>
    <property type="match status" value="1"/>
</dbReference>
<sequence>MNQSKQQVYIIAEAGVNHNGSIEMAKRLIDVASASGANAVKFQSFKADKLVSRQAPKADYQLATTDSAETQYEMLKKLELSEDDHRILFEYSRNAGIEFLSTPFDVDSLNWLCDELNVESIKISSGDLTNSLLLLATARRRVNVILSTGMSSLGDIEEALGVLAYGYLNPDKEPESENDFLEAYRNDEGQSLLKKHVVLLHCTTEYPAPLNEVNLKAMEVMSLSFGLPVGYSDHTEGIVIPLAATARGAILIEKHFTLDKSLPGPDHKASLDPDELIRMVQGIRQVEQAIGTGLKAPSKSESKNTVIARKSLVATETIQQGSLFTVSNLTVKRPGNGLKPIQYWSTLGKSATRTYLKDEVIE</sequence>
<dbReference type="NCBIfam" id="TIGR03569">
    <property type="entry name" value="NeuB_NnaB"/>
    <property type="match status" value="1"/>
</dbReference>
<dbReference type="Pfam" id="PF08666">
    <property type="entry name" value="SAF"/>
    <property type="match status" value="1"/>
</dbReference>
<dbReference type="InterPro" id="IPR006190">
    <property type="entry name" value="SAF_AFP_Neu5Ac"/>
</dbReference>
<organism evidence="2 3">
    <name type="scientific">Cohnella cholangitidis</name>
    <dbReference type="NCBI Taxonomy" id="2598458"/>
    <lineage>
        <taxon>Bacteria</taxon>
        <taxon>Bacillati</taxon>
        <taxon>Bacillota</taxon>
        <taxon>Bacilli</taxon>
        <taxon>Bacillales</taxon>
        <taxon>Paenibacillaceae</taxon>
        <taxon>Cohnella</taxon>
    </lineage>
</organism>
<protein>
    <submittedName>
        <fullName evidence="2">N-acetylneuraminate synthase</fullName>
        <ecNumber evidence="2">2.5.1.56</ecNumber>
    </submittedName>
</protein>
<dbReference type="Gene3D" id="3.90.1210.10">
    <property type="entry name" value="Antifreeze-like/N-acetylneuraminic acid synthase C-terminal domain"/>
    <property type="match status" value="1"/>
</dbReference>
<keyword evidence="3" id="KW-1185">Reference proteome</keyword>
<dbReference type="InterPro" id="IPR051690">
    <property type="entry name" value="PseI-like"/>
</dbReference>
<gene>
    <name evidence="2" type="primary">neuB</name>
    <name evidence="2" type="ORF">FPL14_11285</name>
</gene>
<dbReference type="GO" id="GO:0047444">
    <property type="term" value="F:N-acylneuraminate-9-phosphate synthase activity"/>
    <property type="evidence" value="ECO:0007669"/>
    <property type="project" value="TreeGrafter"/>
</dbReference>
<dbReference type="GO" id="GO:0050462">
    <property type="term" value="F:N-acetylneuraminate synthase activity"/>
    <property type="evidence" value="ECO:0007669"/>
    <property type="project" value="UniProtKB-EC"/>
</dbReference>
<evidence type="ECO:0000259" key="1">
    <source>
        <dbReference type="PROSITE" id="PS50844"/>
    </source>
</evidence>
<dbReference type="GO" id="GO:0016051">
    <property type="term" value="P:carbohydrate biosynthetic process"/>
    <property type="evidence" value="ECO:0007669"/>
    <property type="project" value="InterPro"/>
</dbReference>
<dbReference type="Proteomes" id="UP000515679">
    <property type="component" value="Chromosome"/>
</dbReference>
<dbReference type="InterPro" id="IPR057736">
    <property type="entry name" value="SAF_PseI/NeuA/NeuB"/>
</dbReference>
<name>A0A7G5BXL8_9BACL</name>
<dbReference type="EMBL" id="CP041969">
    <property type="protein sequence ID" value="QMV41702.1"/>
    <property type="molecule type" value="Genomic_DNA"/>
</dbReference>
<dbReference type="RefSeq" id="WP_182303041.1">
    <property type="nucleotide sequence ID" value="NZ_CP041969.1"/>
</dbReference>
<dbReference type="KEGG" id="cchl:FPL14_11285"/>
<dbReference type="InterPro" id="IPR013132">
    <property type="entry name" value="PseI/NeuA/B-like_N"/>
</dbReference>
<dbReference type="SUPFAM" id="SSF51569">
    <property type="entry name" value="Aldolase"/>
    <property type="match status" value="1"/>
</dbReference>
<dbReference type="InterPro" id="IPR036732">
    <property type="entry name" value="AFP_Neu5c_C_sf"/>
</dbReference>
<proteinExistence type="predicted"/>
<accession>A0A7G5BXL8</accession>
<dbReference type="InterPro" id="IPR020007">
    <property type="entry name" value="NeuB/NeuA"/>
</dbReference>
<keyword evidence="2" id="KW-0808">Transferase</keyword>
<dbReference type="PROSITE" id="PS50844">
    <property type="entry name" value="AFP_LIKE"/>
    <property type="match status" value="1"/>
</dbReference>